<dbReference type="InterPro" id="IPR038765">
    <property type="entry name" value="Papain-like_cys_pep_sf"/>
</dbReference>
<feature type="region of interest" description="Disordered" evidence="3">
    <location>
        <begin position="1"/>
        <end position="29"/>
    </location>
</feature>
<feature type="compositionally biased region" description="Basic and acidic residues" evidence="3">
    <location>
        <begin position="1"/>
        <end position="13"/>
    </location>
</feature>
<dbReference type="Pfam" id="PF02902">
    <property type="entry name" value="Peptidase_C48"/>
    <property type="match status" value="1"/>
</dbReference>
<feature type="compositionally biased region" description="Basic residues" evidence="3">
    <location>
        <begin position="14"/>
        <end position="29"/>
    </location>
</feature>
<keyword evidence="1" id="KW-0645">Protease</keyword>
<proteinExistence type="predicted"/>
<evidence type="ECO:0000256" key="3">
    <source>
        <dbReference type="SAM" id="MobiDB-lite"/>
    </source>
</evidence>
<dbReference type="GO" id="GO:0008234">
    <property type="term" value="F:cysteine-type peptidase activity"/>
    <property type="evidence" value="ECO:0007669"/>
    <property type="project" value="InterPro"/>
</dbReference>
<protein>
    <recommendedName>
        <fullName evidence="4">Ubiquitin-like protease family profile domain-containing protein</fullName>
    </recommendedName>
</protein>
<accession>A0A6C0ATK1</accession>
<evidence type="ECO:0000259" key="4">
    <source>
        <dbReference type="PROSITE" id="PS50600"/>
    </source>
</evidence>
<dbReference type="GO" id="GO:0006508">
    <property type="term" value="P:proteolysis"/>
    <property type="evidence" value="ECO:0007669"/>
    <property type="project" value="UniProtKB-KW"/>
</dbReference>
<dbReference type="EMBL" id="MN738751">
    <property type="protein sequence ID" value="QHS83257.1"/>
    <property type="molecule type" value="Genomic_DNA"/>
</dbReference>
<dbReference type="InterPro" id="IPR003653">
    <property type="entry name" value="Peptidase_C48_C"/>
</dbReference>
<evidence type="ECO:0000256" key="1">
    <source>
        <dbReference type="ARBA" id="ARBA00022670"/>
    </source>
</evidence>
<evidence type="ECO:0000313" key="5">
    <source>
        <dbReference type="EMBL" id="QHS83257.1"/>
    </source>
</evidence>
<dbReference type="SUPFAM" id="SSF54001">
    <property type="entry name" value="Cysteine proteinases"/>
    <property type="match status" value="1"/>
</dbReference>
<keyword evidence="2" id="KW-0378">Hydrolase</keyword>
<dbReference type="PROSITE" id="PS50600">
    <property type="entry name" value="ULP_PROTEASE"/>
    <property type="match status" value="1"/>
</dbReference>
<name>A0A6C0ATK1_9ZZZZ</name>
<sequence length="335" mass="39911">MPSHKNEIVEKPKSKTPKKKATNKKSSQTRKLMKVNCNPKIVPISLRKGKTCFRKEDIHLLRTEFNKTFPKYSIDTEIDDVNDIMDALRLRMNQHTKCRREDCWLQIITDDTLRNRLIKELYRPIQPPDWNENPNKWLTNHDIEKVLQQYEKKYSNFRLIGPTTIDFDKQHSYYGGCVEEVLCKFNYHNYLSENPGIDKLGIIINYDVHTGNGTHWVALFIDLKEKFLMFFDSQADYSKTVKPEIQKFINRVKQQEPSFNVIINKKTHQNTSTECGMYVLHFLITMLIPTEHCRRKLKDKESVYDSRINYFTKTRVPDKDMIYLRNVYFNKNIDI</sequence>
<organism evidence="5">
    <name type="scientific">viral metagenome</name>
    <dbReference type="NCBI Taxonomy" id="1070528"/>
    <lineage>
        <taxon>unclassified sequences</taxon>
        <taxon>metagenomes</taxon>
        <taxon>organismal metagenomes</taxon>
    </lineage>
</organism>
<dbReference type="Gene3D" id="3.40.395.10">
    <property type="entry name" value="Adenoviral Proteinase, Chain A"/>
    <property type="match status" value="1"/>
</dbReference>
<dbReference type="AlphaFoldDB" id="A0A6C0ATK1"/>
<evidence type="ECO:0000256" key="2">
    <source>
        <dbReference type="ARBA" id="ARBA00022801"/>
    </source>
</evidence>
<reference evidence="5" key="1">
    <citation type="journal article" date="2020" name="Nature">
        <title>Giant virus diversity and host interactions through global metagenomics.</title>
        <authorList>
            <person name="Schulz F."/>
            <person name="Roux S."/>
            <person name="Paez-Espino D."/>
            <person name="Jungbluth S."/>
            <person name="Walsh D.A."/>
            <person name="Denef V.J."/>
            <person name="McMahon K.D."/>
            <person name="Konstantinidis K.T."/>
            <person name="Eloe-Fadrosh E.A."/>
            <person name="Kyrpides N.C."/>
            <person name="Woyke T."/>
        </authorList>
    </citation>
    <scope>NUCLEOTIDE SEQUENCE</scope>
    <source>
        <strain evidence="5">GVMAG-S-ERX555943-30</strain>
    </source>
</reference>
<feature type="domain" description="Ubiquitin-like protease family profile" evidence="4">
    <location>
        <begin position="51"/>
        <end position="286"/>
    </location>
</feature>